<evidence type="ECO:0000313" key="2">
    <source>
        <dbReference type="Proteomes" id="UP000277204"/>
    </source>
</evidence>
<evidence type="ECO:0000313" key="1">
    <source>
        <dbReference type="EMBL" id="VDP26360.1"/>
    </source>
</evidence>
<sequence>MGIITVTESLSTSSHNNPVDCCTLIRSSGSDTSSNLSRKHTKFLFDKE</sequence>
<protein>
    <submittedName>
        <fullName evidence="1">Uncharacterized protein</fullName>
    </submittedName>
</protein>
<dbReference type="Proteomes" id="UP000277204">
    <property type="component" value="Unassembled WGS sequence"/>
</dbReference>
<proteinExistence type="predicted"/>
<dbReference type="AlphaFoldDB" id="A0A183MPU6"/>
<gene>
    <name evidence="1" type="ORF">SMRZ_LOCUS18071</name>
</gene>
<organism evidence="1 2">
    <name type="scientific">Schistosoma margrebowiei</name>
    <dbReference type="NCBI Taxonomy" id="48269"/>
    <lineage>
        <taxon>Eukaryota</taxon>
        <taxon>Metazoa</taxon>
        <taxon>Spiralia</taxon>
        <taxon>Lophotrochozoa</taxon>
        <taxon>Platyhelminthes</taxon>
        <taxon>Trematoda</taxon>
        <taxon>Digenea</taxon>
        <taxon>Strigeidida</taxon>
        <taxon>Schistosomatoidea</taxon>
        <taxon>Schistosomatidae</taxon>
        <taxon>Schistosoma</taxon>
    </lineage>
</organism>
<accession>A0A183MPU6</accession>
<name>A0A183MPU6_9TREM</name>
<reference evidence="1 2" key="1">
    <citation type="submission" date="2018-11" db="EMBL/GenBank/DDBJ databases">
        <authorList>
            <consortium name="Pathogen Informatics"/>
        </authorList>
    </citation>
    <scope>NUCLEOTIDE SEQUENCE [LARGE SCALE GENOMIC DNA]</scope>
    <source>
        <strain evidence="1 2">Zambia</strain>
    </source>
</reference>
<dbReference type="EMBL" id="UZAI01017539">
    <property type="protein sequence ID" value="VDP26360.1"/>
    <property type="molecule type" value="Genomic_DNA"/>
</dbReference>
<keyword evidence="2" id="KW-1185">Reference proteome</keyword>